<dbReference type="AlphaFoldDB" id="A0A7W9Q3N7"/>
<dbReference type="RefSeq" id="WP_184975182.1">
    <property type="nucleotide sequence ID" value="NZ_BAAAWF010000090.1"/>
</dbReference>
<evidence type="ECO:0000313" key="2">
    <source>
        <dbReference type="Proteomes" id="UP000585836"/>
    </source>
</evidence>
<organism evidence="1 2">
    <name type="scientific">Streptomyces echinatus</name>
    <dbReference type="NCBI Taxonomy" id="67293"/>
    <lineage>
        <taxon>Bacteria</taxon>
        <taxon>Bacillati</taxon>
        <taxon>Actinomycetota</taxon>
        <taxon>Actinomycetes</taxon>
        <taxon>Kitasatosporales</taxon>
        <taxon>Streptomycetaceae</taxon>
        <taxon>Streptomyces</taxon>
    </lineage>
</organism>
<evidence type="ECO:0000313" key="1">
    <source>
        <dbReference type="EMBL" id="MBB5932578.1"/>
    </source>
</evidence>
<name>A0A7W9Q3N7_9ACTN</name>
<reference evidence="1 2" key="1">
    <citation type="submission" date="2020-08" db="EMBL/GenBank/DDBJ databases">
        <title>Genomic Encyclopedia of Type Strains, Phase III (KMG-III): the genomes of soil and plant-associated and newly described type strains.</title>
        <authorList>
            <person name="Whitman W."/>
        </authorList>
    </citation>
    <scope>NUCLEOTIDE SEQUENCE [LARGE SCALE GENOMIC DNA]</scope>
    <source>
        <strain evidence="1 2">CECT 3313</strain>
    </source>
</reference>
<gene>
    <name evidence="1" type="ORF">FHS34_008088</name>
</gene>
<dbReference type="EMBL" id="JACHJK010000028">
    <property type="protein sequence ID" value="MBB5932578.1"/>
    <property type="molecule type" value="Genomic_DNA"/>
</dbReference>
<dbReference type="Proteomes" id="UP000585836">
    <property type="component" value="Unassembled WGS sequence"/>
</dbReference>
<accession>A0A7W9Q3N7</accession>
<proteinExistence type="predicted"/>
<keyword evidence="2" id="KW-1185">Reference proteome</keyword>
<sequence length="61" mass="7062">MPDDLYQRYQAAHRAYESHADSCDAACTRDTPQCRAGHGLFASFARLQDAYLTRLKQRRTR</sequence>
<comment type="caution">
    <text evidence="1">The sequence shown here is derived from an EMBL/GenBank/DDBJ whole genome shotgun (WGS) entry which is preliminary data.</text>
</comment>
<protein>
    <submittedName>
        <fullName evidence="1">Uncharacterized protein</fullName>
    </submittedName>
</protein>